<dbReference type="Proteomes" id="UP001642409">
    <property type="component" value="Unassembled WGS sequence"/>
</dbReference>
<dbReference type="EMBL" id="CATOUU010000714">
    <property type="protein sequence ID" value="CAI9943280.1"/>
    <property type="molecule type" value="Genomic_DNA"/>
</dbReference>
<name>A0AA86PXR1_9EUKA</name>
<gene>
    <name evidence="1" type="ORF">HINF_LOCUS30925</name>
    <name evidence="2" type="ORF">HINF_LOCUS38618</name>
</gene>
<keyword evidence="3" id="KW-1185">Reference proteome</keyword>
<evidence type="ECO:0000313" key="3">
    <source>
        <dbReference type="Proteomes" id="UP001642409"/>
    </source>
</evidence>
<dbReference type="EMBL" id="CAXDID020000147">
    <property type="protein sequence ID" value="CAL6040965.1"/>
    <property type="molecule type" value="Genomic_DNA"/>
</dbReference>
<accession>A0AA86PXR1</accession>
<protein>
    <submittedName>
        <fullName evidence="2">Hypothetical_protein</fullName>
    </submittedName>
</protein>
<organism evidence="1">
    <name type="scientific">Hexamita inflata</name>
    <dbReference type="NCBI Taxonomy" id="28002"/>
    <lineage>
        <taxon>Eukaryota</taxon>
        <taxon>Metamonada</taxon>
        <taxon>Diplomonadida</taxon>
        <taxon>Hexamitidae</taxon>
        <taxon>Hexamitinae</taxon>
        <taxon>Hexamita</taxon>
    </lineage>
</organism>
<reference evidence="2 3" key="2">
    <citation type="submission" date="2024-07" db="EMBL/GenBank/DDBJ databases">
        <authorList>
            <person name="Akdeniz Z."/>
        </authorList>
    </citation>
    <scope>NUCLEOTIDE SEQUENCE [LARGE SCALE GENOMIC DNA]</scope>
</reference>
<dbReference type="AlphaFoldDB" id="A0AA86PXR1"/>
<evidence type="ECO:0000313" key="2">
    <source>
        <dbReference type="EMBL" id="CAL6040965.1"/>
    </source>
</evidence>
<proteinExistence type="predicted"/>
<sequence>MTVSFKNASVDTNVKCIDKSQTREFCKKYNADPSLHDKQTQTDPETKQILIISETQIEHNQVEAEPQKIGLKKIQRKGHSQVDPLDEYYDYLYEALSYSIDEYNNRKELTRHHPQIRVVLKRLHKLSKEYNKDPSLNGLAKRSDLKQTLSQTIFSQNLQMIEQISSGGLPRTQKQH</sequence>
<reference evidence="1" key="1">
    <citation type="submission" date="2023-06" db="EMBL/GenBank/DDBJ databases">
        <authorList>
            <person name="Kurt Z."/>
        </authorList>
    </citation>
    <scope>NUCLEOTIDE SEQUENCE</scope>
</reference>
<comment type="caution">
    <text evidence="1">The sequence shown here is derived from an EMBL/GenBank/DDBJ whole genome shotgun (WGS) entry which is preliminary data.</text>
</comment>
<evidence type="ECO:0000313" key="1">
    <source>
        <dbReference type="EMBL" id="CAI9943280.1"/>
    </source>
</evidence>